<dbReference type="AlphaFoldDB" id="A0A1U7N7B4"/>
<evidence type="ECO:0000313" key="3">
    <source>
        <dbReference type="Proteomes" id="UP000186657"/>
    </source>
</evidence>
<proteinExistence type="predicted"/>
<dbReference type="Gene3D" id="2.60.120.10">
    <property type="entry name" value="Jelly Rolls"/>
    <property type="match status" value="1"/>
</dbReference>
<organism evidence="2 3">
    <name type="scientific">Moorena bouillonii PNG</name>
    <dbReference type="NCBI Taxonomy" id="568701"/>
    <lineage>
        <taxon>Bacteria</taxon>
        <taxon>Bacillati</taxon>
        <taxon>Cyanobacteriota</taxon>
        <taxon>Cyanophyceae</taxon>
        <taxon>Coleofasciculales</taxon>
        <taxon>Coleofasciculaceae</taxon>
        <taxon>Moorena</taxon>
    </lineage>
</organism>
<dbReference type="SMART" id="SM00835">
    <property type="entry name" value="Cupin_1"/>
    <property type="match status" value="1"/>
</dbReference>
<gene>
    <name evidence="2" type="ORF">BJP37_25085</name>
</gene>
<evidence type="ECO:0000313" key="2">
    <source>
        <dbReference type="EMBL" id="OLT61815.1"/>
    </source>
</evidence>
<dbReference type="InterPro" id="IPR014710">
    <property type="entry name" value="RmlC-like_jellyroll"/>
</dbReference>
<comment type="caution">
    <text evidence="2">The sequence shown here is derived from an EMBL/GenBank/DDBJ whole genome shotgun (WGS) entry which is preliminary data.</text>
</comment>
<dbReference type="EMBL" id="MKZS01000001">
    <property type="protein sequence ID" value="OLT61815.1"/>
    <property type="molecule type" value="Genomic_DNA"/>
</dbReference>
<dbReference type="Proteomes" id="UP000186657">
    <property type="component" value="Unassembled WGS sequence"/>
</dbReference>
<dbReference type="InterPro" id="IPR011051">
    <property type="entry name" value="RmlC_Cupin_sf"/>
</dbReference>
<dbReference type="Pfam" id="PF00190">
    <property type="entry name" value="Cupin_1"/>
    <property type="match status" value="1"/>
</dbReference>
<dbReference type="InterPro" id="IPR006045">
    <property type="entry name" value="Cupin_1"/>
</dbReference>
<feature type="domain" description="Cupin type-1" evidence="1">
    <location>
        <begin position="256"/>
        <end position="415"/>
    </location>
</feature>
<protein>
    <recommendedName>
        <fullName evidence="1">Cupin type-1 domain-containing protein</fullName>
    </recommendedName>
</protein>
<keyword evidence="3" id="KW-1185">Reference proteome</keyword>
<name>A0A1U7N7B4_9CYAN</name>
<accession>A0A1U7N7B4</accession>
<reference evidence="2 3" key="1">
    <citation type="submission" date="2016-10" db="EMBL/GenBank/DDBJ databases">
        <title>Comparative genomics uncovers the prolific and rare metabolic potential of the cyanobacterial genus Moorea.</title>
        <authorList>
            <person name="Leao T."/>
            <person name="Castelao G."/>
            <person name="Korobeynikov A."/>
            <person name="Monroe E.A."/>
            <person name="Podell S."/>
            <person name="Glukhov E."/>
            <person name="Allen E."/>
            <person name="Gerwick W.H."/>
            <person name="Gerwick L."/>
        </authorList>
    </citation>
    <scope>NUCLEOTIDE SEQUENCE [LARGE SCALE GENOMIC DNA]</scope>
    <source>
        <strain evidence="2 3">PNG5-198</strain>
    </source>
</reference>
<sequence>MLPTTLPITMKQNYFHTLRTRFSLFGQPFFLSFLSLIFCSFILLINTGTAYGAGELNCVSTYCLDSFPKTSVKYGTLLNKNDSLTIDLNQITDNKTSGYLYNLKVEPYTEWVDDTPDPFPNAEKNGGDLSDCLTENVLFGIQFESANNLKHELVDSQPCPGEGCKQGFQEIYPLQPDWKFKINTPTDVTKAYIQNLGNCPIHVFASQNDSLELWSGFKTLGDPFVHLDKSDQDYAPDQGVLTIDSLGHHKLRKVHYYTEENVNYPLGALNTISADTFPALGGGVWGDIMIMPDTIRAPHWHMTEAESGFCYQGYGKVGAIVDKDTFPSSDGSGYVNDRMVQEIFIHPMEIFMFPTGAQHYLRNIGTEPFKCILFLRHGVPTNPKILSAISLQNVLGQTPLGVSAAFTNPKDPEIDVSGFTEQKEQYVYASQISNYPNEAFKPSKVDTTLTIKSADADCTGSTNEWMMCFDAICPNVTAAQRPDVCDEYNAMPAAMD</sequence>
<dbReference type="SUPFAM" id="SSF51182">
    <property type="entry name" value="RmlC-like cupins"/>
    <property type="match status" value="1"/>
</dbReference>
<evidence type="ECO:0000259" key="1">
    <source>
        <dbReference type="SMART" id="SM00835"/>
    </source>
</evidence>